<evidence type="ECO:0000313" key="2">
    <source>
        <dbReference type="EMBL" id="GHH57467.1"/>
    </source>
</evidence>
<sequence>MSTRLDDLFDILDLETAIDAGYVRAQQHPHLPLTIFNYTEKAAYERAWTPVTRQCRGLIADSNTSEIVARPFPKFFNHNETEAAALDFNEPVVVTDKADGSLGILYPTPTGWAIATRGSFVSDQAQHATALYRGKYGSWTPPPGVTVLFEIVYPENRIVLDYGATDDLILLGLVDIKTGQTLSAGAHFLGIDWPGPIVESFPHGSLAEALAAEPRANAEGLVVHLLTSDQRVKIKQADYVAMHRIVTGFTARRLWERNAVHATLAAHPDMPIKRVAQQLRLDPVEAHGIVDAGTDWLDALRAKAPEEFLAWIDATIRDQQHVAANLIAEVGATAEQLALLPRKDAAALLVDHPHRGLVFAALDGKPITAQAWASIYPAHERPFWTRTEDAA</sequence>
<dbReference type="Proteomes" id="UP000605568">
    <property type="component" value="Unassembled WGS sequence"/>
</dbReference>
<gene>
    <name evidence="2" type="ORF">GCM10017774_77000</name>
</gene>
<feature type="domain" description="T4 RNA ligase 1-like N-terminal" evidence="1">
    <location>
        <begin position="54"/>
        <end position="178"/>
    </location>
</feature>
<protein>
    <recommendedName>
        <fullName evidence="1">T4 RNA ligase 1-like N-terminal domain-containing protein</fullName>
    </recommendedName>
</protein>
<proteinExistence type="predicted"/>
<dbReference type="InterPro" id="IPR019039">
    <property type="entry name" value="T4-Rnl1-like_N"/>
</dbReference>
<organism evidence="2 3">
    <name type="scientific">Lentzea cavernae</name>
    <dbReference type="NCBI Taxonomy" id="2020703"/>
    <lineage>
        <taxon>Bacteria</taxon>
        <taxon>Bacillati</taxon>
        <taxon>Actinomycetota</taxon>
        <taxon>Actinomycetes</taxon>
        <taxon>Pseudonocardiales</taxon>
        <taxon>Pseudonocardiaceae</taxon>
        <taxon>Lentzea</taxon>
    </lineage>
</organism>
<name>A0ABQ3MQX0_9PSEU</name>
<reference evidence="3" key="1">
    <citation type="journal article" date="2019" name="Int. J. Syst. Evol. Microbiol.">
        <title>The Global Catalogue of Microorganisms (GCM) 10K type strain sequencing project: providing services to taxonomists for standard genome sequencing and annotation.</title>
        <authorList>
            <consortium name="The Broad Institute Genomics Platform"/>
            <consortium name="The Broad Institute Genome Sequencing Center for Infectious Disease"/>
            <person name="Wu L."/>
            <person name="Ma J."/>
        </authorList>
    </citation>
    <scope>NUCLEOTIDE SEQUENCE [LARGE SCALE GENOMIC DNA]</scope>
    <source>
        <strain evidence="3">CGMCC 4.7367</strain>
    </source>
</reference>
<comment type="caution">
    <text evidence="2">The sequence shown here is derived from an EMBL/GenBank/DDBJ whole genome shotgun (WGS) entry which is preliminary data.</text>
</comment>
<evidence type="ECO:0000313" key="3">
    <source>
        <dbReference type="Proteomes" id="UP000605568"/>
    </source>
</evidence>
<evidence type="ECO:0000259" key="1">
    <source>
        <dbReference type="Pfam" id="PF09511"/>
    </source>
</evidence>
<dbReference type="RefSeq" id="WP_191304340.1">
    <property type="nucleotide sequence ID" value="NZ_BNAR01000018.1"/>
</dbReference>
<dbReference type="EMBL" id="BNAR01000018">
    <property type="protein sequence ID" value="GHH57467.1"/>
    <property type="molecule type" value="Genomic_DNA"/>
</dbReference>
<dbReference type="Pfam" id="PF09511">
    <property type="entry name" value="RNA_lig_T4_1"/>
    <property type="match status" value="1"/>
</dbReference>
<keyword evidence="3" id="KW-1185">Reference proteome</keyword>
<accession>A0ABQ3MQX0</accession>